<protein>
    <submittedName>
        <fullName evidence="1">Uncharacterized protein</fullName>
    </submittedName>
</protein>
<evidence type="ECO:0000313" key="1">
    <source>
        <dbReference type="EMBL" id="AVW90697.1"/>
    </source>
</evidence>
<reference evidence="1 2" key="1">
    <citation type="submission" date="2018-03" db="EMBL/GenBank/DDBJ databases">
        <title>The Complete Genome of Celeribacter baekdonensis strain LH4, a Thiosulfate-Oxidizing Alphaproteobacterium Isolated from Gulf of Mexico Continental Slope Sediments.</title>
        <authorList>
            <person name="Flood B.E."/>
            <person name="Bailey J.V."/>
            <person name="Leprich D."/>
        </authorList>
    </citation>
    <scope>NUCLEOTIDE SEQUENCE [LARGE SCALE GENOMIC DNA]</scope>
    <source>
        <strain evidence="1 2">LH4</strain>
    </source>
</reference>
<dbReference type="Proteomes" id="UP000241447">
    <property type="component" value="Chromosome"/>
</dbReference>
<organism evidence="1 2">
    <name type="scientific">Celeribacter baekdonensis</name>
    <dbReference type="NCBI Taxonomy" id="875171"/>
    <lineage>
        <taxon>Bacteria</taxon>
        <taxon>Pseudomonadati</taxon>
        <taxon>Pseudomonadota</taxon>
        <taxon>Alphaproteobacteria</taxon>
        <taxon>Rhodobacterales</taxon>
        <taxon>Roseobacteraceae</taxon>
        <taxon>Celeribacter</taxon>
    </lineage>
</organism>
<dbReference type="AlphaFoldDB" id="A0A2R4M0Q3"/>
<sequence length="373" mass="40486">MLSLWPFPVRQPVTEVLEWNTDTLITEAAEQRIALRTVPRSILTVSHLLDASDLSRAAELARAGPLDDWTVPLWHLARPSTVPVDAADITVFVDTGEGAFEAPGQAVIAADGGVAYLVEVSAVLPDWLELAAPAGVTLAHPIVAPVGTGILTRPIEIDRRRQGLGTVTATFTLQTGTDLSASSYATHLGLDVLTDPAVLRQPLAESIAQSVEYIDNGFGPIVIEPVLTHVQRRSTITLIDRGAGRWSRRRWLYSLRGRQRAFWLPTWGRELVLQAAVTSSATSVIIVENMDPGVLIGRHVMFEIVSGPVFCEITNAVYDALGIRLTIAAPGKSIPITTPIHLLTKFRLDTDRIEIEHFAGRTEFAASLIEIPG</sequence>
<accession>A0A2R4M0Q3</accession>
<name>A0A2R4M0Q3_9RHOB</name>
<gene>
    <name evidence="1" type="ORF">DA792_05985</name>
</gene>
<dbReference type="KEGG" id="cbak:DA792_05985"/>
<proteinExistence type="predicted"/>
<dbReference type="RefSeq" id="WP_107718983.1">
    <property type="nucleotide sequence ID" value="NZ_CP028475.1"/>
</dbReference>
<dbReference type="EMBL" id="CP028475">
    <property type="protein sequence ID" value="AVW90697.1"/>
    <property type="molecule type" value="Genomic_DNA"/>
</dbReference>
<evidence type="ECO:0000313" key="2">
    <source>
        <dbReference type="Proteomes" id="UP000241447"/>
    </source>
</evidence>
<dbReference type="OrthoDB" id="6986040at2"/>